<keyword evidence="5" id="KW-1185">Reference proteome</keyword>
<dbReference type="Pfam" id="PF13458">
    <property type="entry name" value="Peripla_BP_6"/>
    <property type="match status" value="1"/>
</dbReference>
<feature type="domain" description="Leucine-binding protein" evidence="3">
    <location>
        <begin position="48"/>
        <end position="315"/>
    </location>
</feature>
<feature type="signal peptide" evidence="2">
    <location>
        <begin position="1"/>
        <end position="25"/>
    </location>
</feature>
<dbReference type="InterPro" id="IPR028082">
    <property type="entry name" value="Peripla_BP_I"/>
</dbReference>
<comment type="caution">
    <text evidence="4">The sequence shown here is derived from an EMBL/GenBank/DDBJ whole genome shotgun (WGS) entry which is preliminary data.</text>
</comment>
<dbReference type="Proteomes" id="UP001174909">
    <property type="component" value="Unassembled WGS sequence"/>
</dbReference>
<evidence type="ECO:0000256" key="1">
    <source>
        <dbReference type="ARBA" id="ARBA00022729"/>
    </source>
</evidence>
<sequence length="371" mass="39623">MSIERFTQVTLVLAIVTLIVGLSACDQIQQVLLPPQPEMPSEMEAPVIPIGVVVDLTGANSTGYGIPMKKGFELARDHINSSGLLGDAKLKLIVKDDQSSRETTVDVVDQLINQYGLSVITGFAVSSQLEMVTQTAQDNEVVLFSSVSSAPVLAGRGNFTFRAGLNSAVLNPPLVVATHEKFGYQTAATIYLHGDTYSRLSDEAFRAALVENGVQVVTTEAYPAGDYEAAITRIVELNPDALFISALTSDISEIMKKARELMPSVHLIVPELTDIEVAASAGDASEGTVTSIGWFSETDTPGSAAFIQSYTEANNGGEAGCLVGTIVCHTPDSCRGNCGGVCRDALHRCNRNSGRAGRYHGFPHCFREFLF</sequence>
<evidence type="ECO:0000256" key="2">
    <source>
        <dbReference type="SAM" id="SignalP"/>
    </source>
</evidence>
<dbReference type="Gene3D" id="3.40.50.2300">
    <property type="match status" value="2"/>
</dbReference>
<dbReference type="InterPro" id="IPR051010">
    <property type="entry name" value="BCAA_transport"/>
</dbReference>
<dbReference type="PANTHER" id="PTHR30483:SF6">
    <property type="entry name" value="PERIPLASMIC BINDING PROTEIN OF ABC TRANSPORTER FOR NATURAL AMINO ACIDS"/>
    <property type="match status" value="1"/>
</dbReference>
<evidence type="ECO:0000313" key="4">
    <source>
        <dbReference type="EMBL" id="CAI8046468.1"/>
    </source>
</evidence>
<proteinExistence type="predicted"/>
<name>A0AA35TEG1_GEOBA</name>
<gene>
    <name evidence="4" type="ORF">GBAR_LOCUS25707</name>
</gene>
<keyword evidence="1 2" id="KW-0732">Signal</keyword>
<reference evidence="4" key="1">
    <citation type="submission" date="2023-03" db="EMBL/GenBank/DDBJ databases">
        <authorList>
            <person name="Steffen K."/>
            <person name="Cardenas P."/>
        </authorList>
    </citation>
    <scope>NUCLEOTIDE SEQUENCE</scope>
</reference>
<dbReference type="PANTHER" id="PTHR30483">
    <property type="entry name" value="LEUCINE-SPECIFIC-BINDING PROTEIN"/>
    <property type="match status" value="1"/>
</dbReference>
<dbReference type="SUPFAM" id="SSF53822">
    <property type="entry name" value="Periplasmic binding protein-like I"/>
    <property type="match status" value="1"/>
</dbReference>
<accession>A0AA35TEG1</accession>
<dbReference type="EMBL" id="CASHTH010003565">
    <property type="protein sequence ID" value="CAI8046468.1"/>
    <property type="molecule type" value="Genomic_DNA"/>
</dbReference>
<dbReference type="PROSITE" id="PS51257">
    <property type="entry name" value="PROKAR_LIPOPROTEIN"/>
    <property type="match status" value="1"/>
</dbReference>
<organism evidence="4 5">
    <name type="scientific">Geodia barretti</name>
    <name type="common">Barrett's horny sponge</name>
    <dbReference type="NCBI Taxonomy" id="519541"/>
    <lineage>
        <taxon>Eukaryota</taxon>
        <taxon>Metazoa</taxon>
        <taxon>Porifera</taxon>
        <taxon>Demospongiae</taxon>
        <taxon>Heteroscleromorpha</taxon>
        <taxon>Tetractinellida</taxon>
        <taxon>Astrophorina</taxon>
        <taxon>Geodiidae</taxon>
        <taxon>Geodia</taxon>
    </lineage>
</organism>
<feature type="chain" id="PRO_5041348335" evidence="2">
    <location>
        <begin position="26"/>
        <end position="371"/>
    </location>
</feature>
<protein>
    <submittedName>
        <fullName evidence="4">Leucine-, isoleucine-, valine-, threonine-, and alanine-binding protein</fullName>
    </submittedName>
</protein>
<evidence type="ECO:0000259" key="3">
    <source>
        <dbReference type="Pfam" id="PF13458"/>
    </source>
</evidence>
<dbReference type="AlphaFoldDB" id="A0AA35TEG1"/>
<dbReference type="InterPro" id="IPR028081">
    <property type="entry name" value="Leu-bd"/>
</dbReference>
<evidence type="ECO:0000313" key="5">
    <source>
        <dbReference type="Proteomes" id="UP001174909"/>
    </source>
</evidence>